<feature type="transmembrane region" description="Helical" evidence="1">
    <location>
        <begin position="20"/>
        <end position="38"/>
    </location>
</feature>
<evidence type="ECO:0000259" key="2">
    <source>
        <dbReference type="Pfam" id="PF02517"/>
    </source>
</evidence>
<name>A0ABV8JHA0_9BACL</name>
<accession>A0ABV8JHA0</accession>
<feature type="domain" description="CAAX prenyl protease 2/Lysostaphin resistance protein A-like" evidence="2">
    <location>
        <begin position="96"/>
        <end position="179"/>
    </location>
</feature>
<feature type="transmembrane region" description="Helical" evidence="1">
    <location>
        <begin position="144"/>
        <end position="160"/>
    </location>
</feature>
<organism evidence="3 4">
    <name type="scientific">Salinithrix halophila</name>
    <dbReference type="NCBI Taxonomy" id="1485204"/>
    <lineage>
        <taxon>Bacteria</taxon>
        <taxon>Bacillati</taxon>
        <taxon>Bacillota</taxon>
        <taxon>Bacilli</taxon>
        <taxon>Bacillales</taxon>
        <taxon>Thermoactinomycetaceae</taxon>
        <taxon>Salinithrix</taxon>
    </lineage>
</organism>
<reference evidence="4" key="1">
    <citation type="journal article" date="2019" name="Int. J. Syst. Evol. Microbiol.">
        <title>The Global Catalogue of Microorganisms (GCM) 10K type strain sequencing project: providing services to taxonomists for standard genome sequencing and annotation.</title>
        <authorList>
            <consortium name="The Broad Institute Genomics Platform"/>
            <consortium name="The Broad Institute Genome Sequencing Center for Infectious Disease"/>
            <person name="Wu L."/>
            <person name="Ma J."/>
        </authorList>
    </citation>
    <scope>NUCLEOTIDE SEQUENCE [LARGE SCALE GENOMIC DNA]</scope>
    <source>
        <strain evidence="4">IBRC-M 10813</strain>
    </source>
</reference>
<dbReference type="EC" id="3.4.-.-" evidence="3"/>
<feature type="transmembrane region" description="Helical" evidence="1">
    <location>
        <begin position="121"/>
        <end position="137"/>
    </location>
</feature>
<dbReference type="EMBL" id="JBHSAP010000018">
    <property type="protein sequence ID" value="MFC4078121.1"/>
    <property type="molecule type" value="Genomic_DNA"/>
</dbReference>
<keyword evidence="4" id="KW-1185">Reference proteome</keyword>
<keyword evidence="3" id="KW-0378">Hydrolase</keyword>
<evidence type="ECO:0000313" key="3">
    <source>
        <dbReference type="EMBL" id="MFC4078121.1"/>
    </source>
</evidence>
<dbReference type="Proteomes" id="UP001595843">
    <property type="component" value="Unassembled WGS sequence"/>
</dbReference>
<gene>
    <name evidence="3" type="ORF">ACFOUO_15085</name>
</gene>
<proteinExistence type="predicted"/>
<protein>
    <submittedName>
        <fullName evidence="3">CPBP family intramembrane glutamic endopeptidase</fullName>
        <ecNumber evidence="3">3.4.-.-</ecNumber>
    </submittedName>
</protein>
<keyword evidence="1" id="KW-0812">Transmembrane</keyword>
<evidence type="ECO:0000313" key="4">
    <source>
        <dbReference type="Proteomes" id="UP001595843"/>
    </source>
</evidence>
<comment type="caution">
    <text evidence="3">The sequence shown here is derived from an EMBL/GenBank/DDBJ whole genome shotgun (WGS) entry which is preliminary data.</text>
</comment>
<dbReference type="GO" id="GO:0016787">
    <property type="term" value="F:hydrolase activity"/>
    <property type="evidence" value="ECO:0007669"/>
    <property type="project" value="UniProtKB-KW"/>
</dbReference>
<dbReference type="RefSeq" id="WP_380705948.1">
    <property type="nucleotide sequence ID" value="NZ_JBHSAP010000018.1"/>
</dbReference>
<keyword evidence="1" id="KW-1133">Transmembrane helix</keyword>
<sequence>MKSKRLDHEPGELTSRVLLVNLYLTQLIVILAAVALLWCQGRLRWELFGFREGLWWGLGACIGLGIAGINWLLGRYVPKEWMDDGGINRLLFQDLSIPHIAFVALLVAVGEELLFRGALQHWLGVIGTSFLFSLIHFRYVKRWFLMSLILFVSVLLGWLTEISGSLAPVISAHFMLDFVLGTLIRLDRSL</sequence>
<evidence type="ECO:0000256" key="1">
    <source>
        <dbReference type="SAM" id="Phobius"/>
    </source>
</evidence>
<feature type="transmembrane region" description="Helical" evidence="1">
    <location>
        <begin position="95"/>
        <end position="115"/>
    </location>
</feature>
<dbReference type="InterPro" id="IPR003675">
    <property type="entry name" value="Rce1/LyrA-like_dom"/>
</dbReference>
<feature type="transmembrane region" description="Helical" evidence="1">
    <location>
        <begin position="53"/>
        <end position="74"/>
    </location>
</feature>
<dbReference type="Pfam" id="PF02517">
    <property type="entry name" value="Rce1-like"/>
    <property type="match status" value="1"/>
</dbReference>
<keyword evidence="1" id="KW-0472">Membrane</keyword>